<dbReference type="Proteomes" id="UP000004095">
    <property type="component" value="Unassembled WGS sequence"/>
</dbReference>
<dbReference type="RefSeq" id="WP_002706296.1">
    <property type="nucleotide sequence ID" value="NZ_AAWS01000121.1"/>
</dbReference>
<evidence type="ECO:0000313" key="1">
    <source>
        <dbReference type="EMBL" id="EAY23810.1"/>
    </source>
</evidence>
<reference evidence="1 2" key="1">
    <citation type="submission" date="2007-01" db="EMBL/GenBank/DDBJ databases">
        <authorList>
            <person name="Haygood M."/>
            <person name="Podell S."/>
            <person name="Anderson C."/>
            <person name="Hopkinson B."/>
            <person name="Roe K."/>
            <person name="Barbeau K."/>
            <person name="Gaasterland T."/>
            <person name="Ferriera S."/>
            <person name="Johnson J."/>
            <person name="Kravitz S."/>
            <person name="Beeson K."/>
            <person name="Sutton G."/>
            <person name="Rogers Y.-H."/>
            <person name="Friedman R."/>
            <person name="Frazier M."/>
            <person name="Venter J.C."/>
        </authorList>
    </citation>
    <scope>NUCLEOTIDE SEQUENCE [LARGE SCALE GENOMIC DNA]</scope>
    <source>
        <strain evidence="1 2">ATCC 23134</strain>
    </source>
</reference>
<evidence type="ECO:0000313" key="2">
    <source>
        <dbReference type="Proteomes" id="UP000004095"/>
    </source>
</evidence>
<organism evidence="1 2">
    <name type="scientific">Microscilla marina ATCC 23134</name>
    <dbReference type="NCBI Taxonomy" id="313606"/>
    <lineage>
        <taxon>Bacteria</taxon>
        <taxon>Pseudomonadati</taxon>
        <taxon>Bacteroidota</taxon>
        <taxon>Cytophagia</taxon>
        <taxon>Cytophagales</taxon>
        <taxon>Microscillaceae</taxon>
        <taxon>Microscilla</taxon>
    </lineage>
</organism>
<dbReference type="EMBL" id="AAWS01000121">
    <property type="protein sequence ID" value="EAY23810.1"/>
    <property type="molecule type" value="Genomic_DNA"/>
</dbReference>
<gene>
    <name evidence="1" type="ORF">M23134_05931</name>
</gene>
<name>A2A0N0_MICM2</name>
<feature type="non-terminal residue" evidence="1">
    <location>
        <position position="175"/>
    </location>
</feature>
<accession>A2A0N0</accession>
<protein>
    <submittedName>
        <fullName evidence="1">Uncharacterized protein</fullName>
    </submittedName>
</protein>
<keyword evidence="2" id="KW-1185">Reference proteome</keyword>
<sequence length="175" mass="19590">MAIDQQKLRTLLIERASKERTISYEELSQALGVANNTPLYDALDQLSRSEHAASRPLLSAVVIHKGGSDQGNGFYALAEELGFGKKQQLIKTLFGIGEINQCFDYWKNQALNAQPFFTSADIELLAKWGKTAYDKNNPAHQTAREQIKATCWAKSVHFAEQVCNQLEGFVLSKRK</sequence>
<comment type="caution">
    <text evidence="1">The sequence shown here is derived from an EMBL/GenBank/DDBJ whole genome shotgun (WGS) entry which is preliminary data.</text>
</comment>
<proteinExistence type="predicted"/>
<dbReference type="AlphaFoldDB" id="A2A0N0"/>
<dbReference type="OrthoDB" id="6402880at2"/>